<gene>
    <name evidence="1" type="ORF">S03H2_26034</name>
</gene>
<dbReference type="Gene3D" id="3.30.420.480">
    <property type="entry name" value="Domain of unknown function (DUF4445)"/>
    <property type="match status" value="1"/>
</dbReference>
<sequence>VSYGEDIMSRLNFAMQSQDNANKIQKVVLSKLY</sequence>
<proteinExistence type="predicted"/>
<name>X1GZD5_9ZZZZ</name>
<evidence type="ECO:0000313" key="1">
    <source>
        <dbReference type="EMBL" id="GAH38398.1"/>
    </source>
</evidence>
<protein>
    <submittedName>
        <fullName evidence="1">Uncharacterized protein</fullName>
    </submittedName>
</protein>
<organism evidence="1">
    <name type="scientific">marine sediment metagenome</name>
    <dbReference type="NCBI Taxonomy" id="412755"/>
    <lineage>
        <taxon>unclassified sequences</taxon>
        <taxon>metagenomes</taxon>
        <taxon>ecological metagenomes</taxon>
    </lineage>
</organism>
<feature type="non-terminal residue" evidence="1">
    <location>
        <position position="1"/>
    </location>
</feature>
<comment type="caution">
    <text evidence="1">The sequence shown here is derived from an EMBL/GenBank/DDBJ whole genome shotgun (WGS) entry which is preliminary data.</text>
</comment>
<reference evidence="1" key="1">
    <citation type="journal article" date="2014" name="Front. Microbiol.">
        <title>High frequency of phylogenetically diverse reductive dehalogenase-homologous genes in deep subseafloor sedimentary metagenomes.</title>
        <authorList>
            <person name="Kawai M."/>
            <person name="Futagami T."/>
            <person name="Toyoda A."/>
            <person name="Takaki Y."/>
            <person name="Nishi S."/>
            <person name="Hori S."/>
            <person name="Arai W."/>
            <person name="Tsubouchi T."/>
            <person name="Morono Y."/>
            <person name="Uchiyama I."/>
            <person name="Ito T."/>
            <person name="Fujiyama A."/>
            <person name="Inagaki F."/>
            <person name="Takami H."/>
        </authorList>
    </citation>
    <scope>NUCLEOTIDE SEQUENCE</scope>
    <source>
        <strain evidence="1">Expedition CK06-06</strain>
    </source>
</reference>
<accession>X1GZD5</accession>
<dbReference type="AlphaFoldDB" id="X1GZD5"/>
<dbReference type="EMBL" id="BARU01014931">
    <property type="protein sequence ID" value="GAH38398.1"/>
    <property type="molecule type" value="Genomic_DNA"/>
</dbReference>
<dbReference type="InterPro" id="IPR042259">
    <property type="entry name" value="Raco-like_middle_sf"/>
</dbReference>